<feature type="non-terminal residue" evidence="1">
    <location>
        <position position="111"/>
    </location>
</feature>
<proteinExistence type="predicted"/>
<reference evidence="1" key="1">
    <citation type="submission" date="2022-07" db="EMBL/GenBank/DDBJ databases">
        <title>Phylogenomic reconstructions and comparative analyses of Kickxellomycotina fungi.</title>
        <authorList>
            <person name="Reynolds N.K."/>
            <person name="Stajich J.E."/>
            <person name="Barry K."/>
            <person name="Grigoriev I.V."/>
            <person name="Crous P."/>
            <person name="Smith M.E."/>
        </authorList>
    </citation>
    <scope>NUCLEOTIDE SEQUENCE</scope>
    <source>
        <strain evidence="1">BCRC 34381</strain>
    </source>
</reference>
<dbReference type="EMBL" id="JANBOI010002501">
    <property type="protein sequence ID" value="KAJ1721431.1"/>
    <property type="molecule type" value="Genomic_DNA"/>
</dbReference>
<accession>A0A9W7XY05</accession>
<name>A0A9W7XY05_9FUNG</name>
<sequence length="111" mass="11113">MFPPMSAIGLPQLTAPPLPLPTLFQSAVPSLPLLLAASAAEAPASALGLASPLDLGLAPMAKLPAAVSVATESMLAGVSPLCLSPPLTHTFMPGGFFAYPAEPLLQVNTLG</sequence>
<keyword evidence="2" id="KW-1185">Reference proteome</keyword>
<protein>
    <submittedName>
        <fullName evidence="1">Uncharacterized protein</fullName>
    </submittedName>
</protein>
<comment type="caution">
    <text evidence="1">The sequence shown here is derived from an EMBL/GenBank/DDBJ whole genome shotgun (WGS) entry which is preliminary data.</text>
</comment>
<evidence type="ECO:0000313" key="2">
    <source>
        <dbReference type="Proteomes" id="UP001143981"/>
    </source>
</evidence>
<dbReference type="Proteomes" id="UP001143981">
    <property type="component" value="Unassembled WGS sequence"/>
</dbReference>
<evidence type="ECO:0000313" key="1">
    <source>
        <dbReference type="EMBL" id="KAJ1721431.1"/>
    </source>
</evidence>
<dbReference type="AlphaFoldDB" id="A0A9W7XY05"/>
<gene>
    <name evidence="1" type="ORF">LPJ61_006042</name>
</gene>
<organism evidence="1 2">
    <name type="scientific">Coemansia biformis</name>
    <dbReference type="NCBI Taxonomy" id="1286918"/>
    <lineage>
        <taxon>Eukaryota</taxon>
        <taxon>Fungi</taxon>
        <taxon>Fungi incertae sedis</taxon>
        <taxon>Zoopagomycota</taxon>
        <taxon>Kickxellomycotina</taxon>
        <taxon>Kickxellomycetes</taxon>
        <taxon>Kickxellales</taxon>
        <taxon>Kickxellaceae</taxon>
        <taxon>Coemansia</taxon>
    </lineage>
</organism>